<dbReference type="PROSITE" id="PS50016">
    <property type="entry name" value="ZF_PHD_2"/>
    <property type="match status" value="1"/>
</dbReference>
<feature type="non-terminal residue" evidence="6">
    <location>
        <position position="237"/>
    </location>
</feature>
<dbReference type="SUPFAM" id="SSF57903">
    <property type="entry name" value="FYVE/PHD zinc finger"/>
    <property type="match status" value="1"/>
</dbReference>
<reference evidence="6" key="1">
    <citation type="submission" date="2022-11" db="EMBL/GenBank/DDBJ databases">
        <title>Centuries of genome instability and evolution in soft-shell clam transmissible cancer (bioRxiv).</title>
        <authorList>
            <person name="Hart S.F.M."/>
            <person name="Yonemitsu M.A."/>
            <person name="Giersch R.M."/>
            <person name="Beal B.F."/>
            <person name="Arriagada G."/>
            <person name="Davis B.W."/>
            <person name="Ostrander E.A."/>
            <person name="Goff S.P."/>
            <person name="Metzger M.J."/>
        </authorList>
    </citation>
    <scope>NUCLEOTIDE SEQUENCE</scope>
    <source>
        <strain evidence="6">MELC-2E11</strain>
        <tissue evidence="6">Siphon/mantle</tissue>
    </source>
</reference>
<evidence type="ECO:0000313" key="7">
    <source>
        <dbReference type="Proteomes" id="UP001164746"/>
    </source>
</evidence>
<keyword evidence="3" id="KW-0862">Zinc</keyword>
<dbReference type="Gene3D" id="3.30.40.10">
    <property type="entry name" value="Zinc/RING finger domain, C3HC4 (zinc finger)"/>
    <property type="match status" value="1"/>
</dbReference>
<keyword evidence="1" id="KW-0479">Metal-binding</keyword>
<dbReference type="EMBL" id="CP111019">
    <property type="protein sequence ID" value="WAR11335.1"/>
    <property type="molecule type" value="Genomic_DNA"/>
</dbReference>
<keyword evidence="7" id="KW-1185">Reference proteome</keyword>
<evidence type="ECO:0000256" key="1">
    <source>
        <dbReference type="ARBA" id="ARBA00022723"/>
    </source>
</evidence>
<dbReference type="InterPro" id="IPR019787">
    <property type="entry name" value="Znf_PHD-finger"/>
</dbReference>
<organism evidence="6 7">
    <name type="scientific">Mya arenaria</name>
    <name type="common">Soft-shell clam</name>
    <dbReference type="NCBI Taxonomy" id="6604"/>
    <lineage>
        <taxon>Eukaryota</taxon>
        <taxon>Metazoa</taxon>
        <taxon>Spiralia</taxon>
        <taxon>Lophotrochozoa</taxon>
        <taxon>Mollusca</taxon>
        <taxon>Bivalvia</taxon>
        <taxon>Autobranchia</taxon>
        <taxon>Heteroconchia</taxon>
        <taxon>Euheterodonta</taxon>
        <taxon>Imparidentia</taxon>
        <taxon>Neoheterodontei</taxon>
        <taxon>Myida</taxon>
        <taxon>Myoidea</taxon>
        <taxon>Myidae</taxon>
        <taxon>Mya</taxon>
    </lineage>
</organism>
<feature type="non-terminal residue" evidence="6">
    <location>
        <position position="1"/>
    </location>
</feature>
<dbReference type="Pfam" id="PF00628">
    <property type="entry name" value="PHD"/>
    <property type="match status" value="1"/>
</dbReference>
<sequence>SNITVHSILFYHLKYTQRVPSLAISLNQSYKWYLLVLAGDIALNPGPTKHPCGVCNRPVASSHRAVECEACYQWIHIKCANITPKEYILLGNSSNPWVCNQCENFHFTDSFFSAEFTLDDPNTSIDFMCSSTERCLGGCKNKDFWSTIKPYMSNKSKSNQSKIILNNNEKIISVSTEVAEVFNEFYANVAKDIGKDVVFNEANHPSISKILEQNITPSSFNFTHVGQSTVSKIIQKF</sequence>
<feature type="domain" description="PHD-type" evidence="5">
    <location>
        <begin position="49"/>
        <end position="105"/>
    </location>
</feature>
<evidence type="ECO:0000256" key="4">
    <source>
        <dbReference type="PROSITE-ProRule" id="PRU00146"/>
    </source>
</evidence>
<dbReference type="InterPro" id="IPR001965">
    <property type="entry name" value="Znf_PHD"/>
</dbReference>
<dbReference type="SMART" id="SM00249">
    <property type="entry name" value="PHD"/>
    <property type="match status" value="1"/>
</dbReference>
<evidence type="ECO:0000256" key="2">
    <source>
        <dbReference type="ARBA" id="ARBA00022771"/>
    </source>
</evidence>
<evidence type="ECO:0000259" key="5">
    <source>
        <dbReference type="PROSITE" id="PS50016"/>
    </source>
</evidence>
<dbReference type="InterPro" id="IPR011011">
    <property type="entry name" value="Znf_FYVE_PHD"/>
</dbReference>
<dbReference type="InterPro" id="IPR013083">
    <property type="entry name" value="Znf_RING/FYVE/PHD"/>
</dbReference>
<dbReference type="Proteomes" id="UP001164746">
    <property type="component" value="Chromosome 8"/>
</dbReference>
<accession>A0ABY7EQ05</accession>
<proteinExistence type="predicted"/>
<name>A0ABY7EQ05_MYAAR</name>
<gene>
    <name evidence="6" type="ORF">MAR_025515</name>
</gene>
<evidence type="ECO:0000313" key="6">
    <source>
        <dbReference type="EMBL" id="WAR11335.1"/>
    </source>
</evidence>
<protein>
    <recommendedName>
        <fullName evidence="5">PHD-type domain-containing protein</fullName>
    </recommendedName>
</protein>
<evidence type="ECO:0000256" key="3">
    <source>
        <dbReference type="ARBA" id="ARBA00022833"/>
    </source>
</evidence>
<keyword evidence="2 4" id="KW-0863">Zinc-finger</keyword>